<evidence type="ECO:0000256" key="6">
    <source>
        <dbReference type="ARBA" id="ARBA00022990"/>
    </source>
</evidence>
<keyword evidence="5" id="KW-0653">Protein transport</keyword>
<feature type="region of interest" description="Disordered" evidence="10">
    <location>
        <begin position="108"/>
        <end position="127"/>
    </location>
</feature>
<feature type="region of interest" description="Disordered" evidence="10">
    <location>
        <begin position="1"/>
        <end position="28"/>
    </location>
</feature>
<comment type="subcellular location">
    <subcellularLocation>
        <location evidence="1">Nucleus</location>
        <location evidence="1">Nuclear pore complex</location>
    </subcellularLocation>
</comment>
<evidence type="ECO:0000313" key="13">
    <source>
        <dbReference type="Proteomes" id="UP000694388"/>
    </source>
</evidence>
<evidence type="ECO:0000256" key="8">
    <source>
        <dbReference type="ARBA" id="ARBA00023132"/>
    </source>
</evidence>
<dbReference type="Ensembl" id="ENSEBUT00000008757.1">
    <property type="protein sequence ID" value="ENSEBUP00000008261.1"/>
    <property type="gene ID" value="ENSEBUG00000005328.1"/>
</dbReference>
<dbReference type="PANTHER" id="PTHR23138:SF141">
    <property type="entry name" value="NUCLEAR PORE COMPLEX PROTEIN NUP50"/>
    <property type="match status" value="1"/>
</dbReference>
<dbReference type="InterPro" id="IPR045255">
    <property type="entry name" value="RanBP1-like"/>
</dbReference>
<dbReference type="SMART" id="SM00160">
    <property type="entry name" value="RanBD"/>
    <property type="match status" value="1"/>
</dbReference>
<feature type="compositionally biased region" description="Polar residues" evidence="10">
    <location>
        <begin position="108"/>
        <end position="120"/>
    </location>
</feature>
<dbReference type="InterPro" id="IPR000156">
    <property type="entry name" value="Ran_bind_dom"/>
</dbReference>
<dbReference type="Pfam" id="PF00638">
    <property type="entry name" value="Ran_BP1"/>
    <property type="match status" value="1"/>
</dbReference>
<dbReference type="AlphaFoldDB" id="A0A8C4WPC7"/>
<feature type="region of interest" description="Disordered" evidence="10">
    <location>
        <begin position="40"/>
        <end position="62"/>
    </location>
</feature>
<keyword evidence="3" id="KW-0677">Repeat</keyword>
<reference evidence="12" key="1">
    <citation type="submission" date="2025-05" db="UniProtKB">
        <authorList>
            <consortium name="Ensembl"/>
        </authorList>
    </citation>
    <scope>IDENTIFICATION</scope>
</reference>
<keyword evidence="7" id="KW-0811">Translocation</keyword>
<evidence type="ECO:0000256" key="10">
    <source>
        <dbReference type="SAM" id="MobiDB-lite"/>
    </source>
</evidence>
<keyword evidence="6" id="KW-0007">Acetylation</keyword>
<dbReference type="InterPro" id="IPR011993">
    <property type="entry name" value="PH-like_dom_sf"/>
</dbReference>
<dbReference type="GO" id="GO:0005643">
    <property type="term" value="C:nuclear pore"/>
    <property type="evidence" value="ECO:0007669"/>
    <property type="project" value="UniProtKB-SubCell"/>
</dbReference>
<dbReference type="GO" id="GO:0006606">
    <property type="term" value="P:protein import into nucleus"/>
    <property type="evidence" value="ECO:0007669"/>
    <property type="project" value="TreeGrafter"/>
</dbReference>
<evidence type="ECO:0000313" key="12">
    <source>
        <dbReference type="Ensembl" id="ENSEBUP00000008213.1"/>
    </source>
</evidence>
<keyword evidence="13" id="KW-1185">Reference proteome</keyword>
<feature type="compositionally biased region" description="Polar residues" evidence="10">
    <location>
        <begin position="307"/>
        <end position="318"/>
    </location>
</feature>
<keyword evidence="4" id="KW-0509">mRNA transport</keyword>
<feature type="domain" description="RanBD1" evidence="11">
    <location>
        <begin position="335"/>
        <end position="452"/>
    </location>
</feature>
<dbReference type="Gene3D" id="2.30.29.30">
    <property type="entry name" value="Pleckstrin-homology domain (PH domain)/Phosphotyrosine-binding domain (PTB)"/>
    <property type="match status" value="1"/>
</dbReference>
<protein>
    <submittedName>
        <fullName evidence="12">Nucleoporin 50</fullName>
    </submittedName>
</protein>
<evidence type="ECO:0000256" key="7">
    <source>
        <dbReference type="ARBA" id="ARBA00023010"/>
    </source>
</evidence>
<dbReference type="CDD" id="cd13170">
    <property type="entry name" value="RanBD_NUP50"/>
    <property type="match status" value="1"/>
</dbReference>
<accession>A0A8C4WPC7</accession>
<sequence>MASKRPPMNELDERNWNDEELPEEAGRFESASVEVLKTRTIKKARRRNPESGTSGAFKGFTGLIPSSGSSSSLVGSSLIGSPLANGRDSLIPNCSGTESLAFTNTSFTTGNSRANTNGSDRSPAAPATISVCESKPELELGTTHEASPGEDGLSIEYKHHLRSLNCAVRDWISSHVDRNPLCDFTPVFHDYEKHLAAIEQQYGKKPQKKTDLSTFRFGQVDESGSKASSKFSFCLALKGKEKPSGISSINLSAEKKIPTIGQTSIPITDEPGSKTLPPNFSFVKDGSNSSTSPLVSFTPKLQPFTFSTTSIQKPSTPGNHELHDGQDEEENTEPPKPIVNQVKEEEAFYSKKCKLFYKKDGEYREKGIGILHLKPVGEKTQMLVRADTNLGNVLLNIILQNSLPCSRTGKNNVLIVCVPNPPIDEKGASVSMLIRVKTAEEADELHRLITEKKDI</sequence>
<keyword evidence="2" id="KW-0813">Transport</keyword>
<organism evidence="12 13">
    <name type="scientific">Eptatretus burgeri</name>
    <name type="common">Inshore hagfish</name>
    <dbReference type="NCBI Taxonomy" id="7764"/>
    <lineage>
        <taxon>Eukaryota</taxon>
        <taxon>Metazoa</taxon>
        <taxon>Chordata</taxon>
        <taxon>Craniata</taxon>
        <taxon>Vertebrata</taxon>
        <taxon>Cyclostomata</taxon>
        <taxon>Myxini</taxon>
        <taxon>Myxiniformes</taxon>
        <taxon>Myxinidae</taxon>
        <taxon>Eptatretinae</taxon>
        <taxon>Eptatretus</taxon>
    </lineage>
</organism>
<dbReference type="Pfam" id="PF08911">
    <property type="entry name" value="NUP50"/>
    <property type="match status" value="1"/>
</dbReference>
<dbReference type="Ensembl" id="ENSEBUT00000008708.1">
    <property type="protein sequence ID" value="ENSEBUP00000008213.1"/>
    <property type="gene ID" value="ENSEBUG00000005328.1"/>
</dbReference>
<dbReference type="InterPro" id="IPR015007">
    <property type="entry name" value="NUP2/50/61"/>
</dbReference>
<evidence type="ECO:0000256" key="3">
    <source>
        <dbReference type="ARBA" id="ARBA00022737"/>
    </source>
</evidence>
<evidence type="ECO:0000259" key="11">
    <source>
        <dbReference type="SMART" id="SM00160"/>
    </source>
</evidence>
<evidence type="ECO:0000256" key="5">
    <source>
        <dbReference type="ARBA" id="ARBA00022927"/>
    </source>
</evidence>
<keyword evidence="9" id="KW-0539">Nucleus</keyword>
<name>A0A8C4WPC7_EPTBU</name>
<dbReference type="GO" id="GO:0051028">
    <property type="term" value="P:mRNA transport"/>
    <property type="evidence" value="ECO:0007669"/>
    <property type="project" value="UniProtKB-KW"/>
</dbReference>
<dbReference type="OMA" id="CDWVWEQ"/>
<dbReference type="PANTHER" id="PTHR23138">
    <property type="entry name" value="RAN BINDING PROTEIN"/>
    <property type="match status" value="1"/>
</dbReference>
<proteinExistence type="predicted"/>
<keyword evidence="8" id="KW-0906">Nuclear pore complex</keyword>
<evidence type="ECO:0000256" key="2">
    <source>
        <dbReference type="ARBA" id="ARBA00022448"/>
    </source>
</evidence>
<feature type="region of interest" description="Disordered" evidence="10">
    <location>
        <begin position="307"/>
        <end position="336"/>
    </location>
</feature>
<dbReference type="SUPFAM" id="SSF50729">
    <property type="entry name" value="PH domain-like"/>
    <property type="match status" value="1"/>
</dbReference>
<evidence type="ECO:0000256" key="9">
    <source>
        <dbReference type="ARBA" id="ARBA00023242"/>
    </source>
</evidence>
<evidence type="ECO:0000256" key="1">
    <source>
        <dbReference type="ARBA" id="ARBA00004567"/>
    </source>
</evidence>
<dbReference type="GeneTree" id="ENSGT00440000035348"/>
<dbReference type="Proteomes" id="UP000694388">
    <property type="component" value="Unplaced"/>
</dbReference>
<evidence type="ECO:0000256" key="4">
    <source>
        <dbReference type="ARBA" id="ARBA00022816"/>
    </source>
</evidence>